<feature type="signal peptide" evidence="1">
    <location>
        <begin position="1"/>
        <end position="20"/>
    </location>
</feature>
<feature type="chain" id="PRO_5034978626" evidence="1">
    <location>
        <begin position="21"/>
        <end position="253"/>
    </location>
</feature>
<evidence type="ECO:0000313" key="2">
    <source>
        <dbReference type="EMBL" id="KAE9994302.1"/>
    </source>
</evidence>
<proteinExistence type="predicted"/>
<gene>
    <name evidence="2" type="ORF">EG327_011404</name>
</gene>
<keyword evidence="3" id="KW-1185">Reference proteome</keyword>
<protein>
    <submittedName>
        <fullName evidence="2">Uncharacterized protein</fullName>
    </submittedName>
</protein>
<dbReference type="EMBL" id="WNWR01000009">
    <property type="protein sequence ID" value="KAE9994302.1"/>
    <property type="molecule type" value="Genomic_DNA"/>
</dbReference>
<reference evidence="2 3" key="1">
    <citation type="submission" date="2019-07" db="EMBL/GenBank/DDBJ databases">
        <title>Venturia inaequalis Genome Resource.</title>
        <authorList>
            <person name="Lichtner F.J."/>
        </authorList>
    </citation>
    <scope>NUCLEOTIDE SEQUENCE [LARGE SCALE GENOMIC DNA]</scope>
    <source>
        <strain evidence="2 3">DMI_063113</strain>
    </source>
</reference>
<name>A0A8H3ZI45_VENIN</name>
<comment type="caution">
    <text evidence="2">The sequence shown here is derived from an EMBL/GenBank/DDBJ whole genome shotgun (WGS) entry which is preliminary data.</text>
</comment>
<dbReference type="Proteomes" id="UP000490939">
    <property type="component" value="Unassembled WGS sequence"/>
</dbReference>
<evidence type="ECO:0000256" key="1">
    <source>
        <dbReference type="SAM" id="SignalP"/>
    </source>
</evidence>
<organism evidence="2 3">
    <name type="scientific">Venturia inaequalis</name>
    <name type="common">Apple scab fungus</name>
    <dbReference type="NCBI Taxonomy" id="5025"/>
    <lineage>
        <taxon>Eukaryota</taxon>
        <taxon>Fungi</taxon>
        <taxon>Dikarya</taxon>
        <taxon>Ascomycota</taxon>
        <taxon>Pezizomycotina</taxon>
        <taxon>Dothideomycetes</taxon>
        <taxon>Pleosporomycetidae</taxon>
        <taxon>Venturiales</taxon>
        <taxon>Venturiaceae</taxon>
        <taxon>Venturia</taxon>
    </lineage>
</organism>
<evidence type="ECO:0000313" key="3">
    <source>
        <dbReference type="Proteomes" id="UP000490939"/>
    </source>
</evidence>
<accession>A0A8H3ZI45</accession>
<sequence>MRTSTLVSLAGAISLTLALAQTQTASGLLMVLSKPVHPDLTDATFNQWYSGPHIHDMLASNITDLILRYKNTNPAAKYPYLALYRLPDTSKISELGKVPTTSDLLPGKVKGTKGGAYTDVLDLDKRVYTRTQTFEGQVEVKGRGKALVTASMGVVNGTEGELDDWYRRQHLDMLSMIKGYHRSTRYVKLDGSSPMFLAMHELDSVTVGPEMKLVLGTEWAKKVLSKVMTSQNDVWEYIIELGKDGLSEAQMRF</sequence>
<dbReference type="AlphaFoldDB" id="A0A8H3ZI45"/>
<keyword evidence="1" id="KW-0732">Signal</keyword>